<dbReference type="InterPro" id="IPR007083">
    <property type="entry name" value="RNA_pol_Rpb1_4"/>
</dbReference>
<dbReference type="GO" id="GO:0000428">
    <property type="term" value="C:DNA-directed RNA polymerase complex"/>
    <property type="evidence" value="ECO:0007669"/>
    <property type="project" value="UniProtKB-KW"/>
</dbReference>
<dbReference type="Gene3D" id="6.10.250.2940">
    <property type="match status" value="1"/>
</dbReference>
<keyword evidence="6 14" id="KW-0548">Nucleotidyltransferase</keyword>
<feature type="compositionally biased region" description="Acidic residues" evidence="15">
    <location>
        <begin position="1617"/>
        <end position="1630"/>
    </location>
</feature>
<dbReference type="CDD" id="cd02583">
    <property type="entry name" value="RNAP_III_RPC1_N"/>
    <property type="match status" value="1"/>
</dbReference>
<feature type="region of interest" description="Disordered" evidence="15">
    <location>
        <begin position="1534"/>
        <end position="1567"/>
    </location>
</feature>
<dbReference type="PANTHER" id="PTHR48446">
    <property type="entry name" value="DNA-DIRECTED RNA POLYMERASE SUBUNIT BETA' N-TERMINAL SECTION"/>
    <property type="match status" value="1"/>
</dbReference>
<dbReference type="FunFam" id="1.10.132.30:FF:000001">
    <property type="entry name" value="DNA-directed RNA polymerase subunit"/>
    <property type="match status" value="1"/>
</dbReference>
<evidence type="ECO:0000256" key="3">
    <source>
        <dbReference type="ARBA" id="ARBA00011206"/>
    </source>
</evidence>
<keyword evidence="5 14" id="KW-0808">Transferase</keyword>
<comment type="subunit">
    <text evidence="3">Component of the RNA polymerase III (Pol III) complex consisting of 17 subunits.</text>
</comment>
<dbReference type="Gene3D" id="1.10.132.30">
    <property type="match status" value="1"/>
</dbReference>
<dbReference type="GO" id="GO:0046872">
    <property type="term" value="F:metal ion binding"/>
    <property type="evidence" value="ECO:0007669"/>
    <property type="project" value="UniProtKB-KW"/>
</dbReference>
<dbReference type="FunFam" id="1.10.150.390:FF:000004">
    <property type="entry name" value="DNA-directed RNA polymerase subunit"/>
    <property type="match status" value="1"/>
</dbReference>
<keyword evidence="7" id="KW-0479">Metal-binding</keyword>
<evidence type="ECO:0000256" key="5">
    <source>
        <dbReference type="ARBA" id="ARBA00022679"/>
    </source>
</evidence>
<dbReference type="InterPro" id="IPR038120">
    <property type="entry name" value="Rpb1_funnel_sf"/>
</dbReference>
<feature type="region of interest" description="Disordered" evidence="15">
    <location>
        <begin position="1614"/>
        <end position="1664"/>
    </location>
</feature>
<evidence type="ECO:0000313" key="18">
    <source>
        <dbReference type="Proteomes" id="UP001231189"/>
    </source>
</evidence>
<evidence type="ECO:0000256" key="13">
    <source>
        <dbReference type="ARBA" id="ARBA00058108"/>
    </source>
</evidence>
<evidence type="ECO:0000256" key="11">
    <source>
        <dbReference type="ARBA" id="ARBA00023242"/>
    </source>
</evidence>
<dbReference type="Gene3D" id="4.10.860.120">
    <property type="entry name" value="RNA polymerase II, clamp domain"/>
    <property type="match status" value="1"/>
</dbReference>
<dbReference type="InterPro" id="IPR007081">
    <property type="entry name" value="RNA_pol_Rpb1_5"/>
</dbReference>
<dbReference type="InterPro" id="IPR035697">
    <property type="entry name" value="RNAP_III_RPC1_N"/>
</dbReference>
<dbReference type="InterPro" id="IPR007080">
    <property type="entry name" value="RNA_pol_Rpb1_1"/>
</dbReference>
<evidence type="ECO:0000256" key="2">
    <source>
        <dbReference type="ARBA" id="ARBA00006460"/>
    </source>
</evidence>
<evidence type="ECO:0000256" key="6">
    <source>
        <dbReference type="ARBA" id="ARBA00022695"/>
    </source>
</evidence>
<dbReference type="InterPro" id="IPR015700">
    <property type="entry name" value="RPC1"/>
</dbReference>
<comment type="caution">
    <text evidence="17">The sequence shown here is derived from an EMBL/GenBank/DDBJ whole genome shotgun (WGS) entry which is preliminary data.</text>
</comment>
<keyword evidence="18" id="KW-1185">Reference proteome</keyword>
<evidence type="ECO:0000256" key="12">
    <source>
        <dbReference type="ARBA" id="ARBA00048552"/>
    </source>
</evidence>
<organism evidence="17 18">
    <name type="scientific">Lolium multiflorum</name>
    <name type="common">Italian ryegrass</name>
    <name type="synonym">Lolium perenne subsp. multiflorum</name>
    <dbReference type="NCBI Taxonomy" id="4521"/>
    <lineage>
        <taxon>Eukaryota</taxon>
        <taxon>Viridiplantae</taxon>
        <taxon>Streptophyta</taxon>
        <taxon>Embryophyta</taxon>
        <taxon>Tracheophyta</taxon>
        <taxon>Spermatophyta</taxon>
        <taxon>Magnoliopsida</taxon>
        <taxon>Liliopsida</taxon>
        <taxon>Poales</taxon>
        <taxon>Poaceae</taxon>
        <taxon>BOP clade</taxon>
        <taxon>Pooideae</taxon>
        <taxon>Poodae</taxon>
        <taxon>Poeae</taxon>
        <taxon>Poeae Chloroplast Group 2 (Poeae type)</taxon>
        <taxon>Loliodinae</taxon>
        <taxon>Loliinae</taxon>
        <taxon>Lolium</taxon>
    </lineage>
</organism>
<evidence type="ECO:0000256" key="9">
    <source>
        <dbReference type="ARBA" id="ARBA00022842"/>
    </source>
</evidence>
<feature type="compositionally biased region" description="Acidic residues" evidence="15">
    <location>
        <begin position="1545"/>
        <end position="1561"/>
    </location>
</feature>
<dbReference type="NCBIfam" id="NF006336">
    <property type="entry name" value="PRK08566.1"/>
    <property type="match status" value="1"/>
</dbReference>
<evidence type="ECO:0000256" key="14">
    <source>
        <dbReference type="RuleBase" id="RU004279"/>
    </source>
</evidence>
<comment type="catalytic activity">
    <reaction evidence="12 14">
        <text>RNA(n) + a ribonucleoside 5'-triphosphate = RNA(n+1) + diphosphate</text>
        <dbReference type="Rhea" id="RHEA:21248"/>
        <dbReference type="Rhea" id="RHEA-COMP:14527"/>
        <dbReference type="Rhea" id="RHEA-COMP:17342"/>
        <dbReference type="ChEBI" id="CHEBI:33019"/>
        <dbReference type="ChEBI" id="CHEBI:61557"/>
        <dbReference type="ChEBI" id="CHEBI:140395"/>
        <dbReference type="EC" id="2.7.7.6"/>
    </reaction>
</comment>
<feature type="domain" description="RNA polymerase N-terminal" evidence="16">
    <location>
        <begin position="249"/>
        <end position="550"/>
    </location>
</feature>
<keyword evidence="9" id="KW-0460">Magnesium</keyword>
<dbReference type="SMART" id="SM00663">
    <property type="entry name" value="RPOLA_N"/>
    <property type="match status" value="1"/>
</dbReference>
<proteinExistence type="inferred from homology"/>
<dbReference type="GO" id="GO:0003677">
    <property type="term" value="F:DNA binding"/>
    <property type="evidence" value="ECO:0007669"/>
    <property type="project" value="InterPro"/>
</dbReference>
<name>A0AAD8R599_LOLMU</name>
<dbReference type="EC" id="2.7.7.6" evidence="14"/>
<dbReference type="InterPro" id="IPR035698">
    <property type="entry name" value="RNAP_III_Rpc1_C"/>
</dbReference>
<dbReference type="GO" id="GO:0006351">
    <property type="term" value="P:DNA-templated transcription"/>
    <property type="evidence" value="ECO:0007669"/>
    <property type="project" value="InterPro"/>
</dbReference>
<evidence type="ECO:0000313" key="17">
    <source>
        <dbReference type="EMBL" id="KAK1614336.1"/>
    </source>
</evidence>
<sequence length="1664" mass="186196">MAAARWQVEEQKLRCTKEPYVDDAGAQRIKSIRFSTLSGNEVRNSAEAQVWNNRAYDVTRKPVPGGLLDTRMGAANKFGECTTCYGSYAECPGHFGYIKLALPVFNVGFFNNIVNMLKCICKRCSRVLLADKDRLGFLKRMRNPRAEDLHKSTIAREVRDKCRPCRCPYCGFMNGVAKKGPKGGGLTIVHDCSKTLDPSAEELRSALSHKKEKLSFPMVHLLDPQTVLSLFKRITDEDCELLNLGDRPEKLIITEIAVPPVTIRPSVFKSDRMSNEDSITIILKGIVNLNSGIKQTLQTGEPLTKCFNLWQQLQLKVVEYINSEAPALDKNRDLQNRGLIQRLKGKAGRFRANLSGKRTEYTGRTVISPDPNLRITEVAIPILMARVLTYPERVSCHNIEKLRQCVRNGPSKYPGANFIIQPDGSKMDLKYGDRRISARDLKDGYKVERHLEDGDIVLFNRQPSLHRMSIMSHRARIMPWRTLRFNESVCNPYNADFDGDEMNLHVPQTEEARTEAFMLMGVQNNLCTPKNGEILVASTQDFLTSSFLVTRKDTFYDRSYFSLLCSYLGDSMENIDLPTPALIKPIELWTGKQLFSVLVRPNACTKVFLNLTVEEKIYMKRKERDKKTITVLEETMCPNDGFVYFRNSELLCGQVGKKTLGNGSNEGMFSVLIRDYNSHAAASCMNRLAKFSARFIGNHGFSIGVDDVQPGESLNQKKKITIDEGYEECHKLIALYSKGDLVPQPGCNRAQTLEAQISRVLNKLRETAGDDCMSTLHWRNSPLIMSQCGSKGSPINISQMVVCVGQQSVGGRRAPDGFIDRTLPHFPINSKTPAAKGFVANSFYSGLTATEFFFHTMGGREGLVDTAVKTAETGYMSRRLTKGLEDLSVCYDKTVRNASGGIVQFIYGDDGMDPVKMEGKGGRPLNLDQLLMKVMATCPQRGHDTLSPEVILQMLNDKLAEEDTASGGCSDSFKEMLTKFLEGRIKMVRSTRRALQLDENRVGRRNSSIEEGIAADISGISVKQLQVFLDTCLSRYHSKTIEAGASIGVIGAQSIGEPGTQMTLKTFHFAGVASMNVTLGVPRIREIINAVKKISTPIITTELLSERDESFAVKVKCYIEKVVLGEVAAAIKIVLKSSQPCLVVKLDMQRIEAQGYMGISSDSVQLSILNHPKAKLKSEHVRVIDEAKLRIYPTGTDKSKLQFELHNLKSMLPKVIVKGIPTVERAVVNPVLRRDGTLERYNLLVEGTNLLKVLGTPGVNAERTKSNHIMEVHKTLGIEAARRSIIDEIQYTFESNNMMIDRRHMMLLADLMTYKGMVLGITRDGIAKMNSSVLMMASFEKTAEHLFNGSCAGREDEIKGVSECIIMGIPMKLGTGILGVRQKCTLSPDKDKAFRKATVLFVGAVLSVFGDKLVDAYMHIRDRKEPWDSFDAKFGDADVGRELYTVEQFNNYIIVENQFVVEHARELQIMAKELEFLKSVLPNKSEVYFGQDRAIEERDACPFYQDNLVSGSCLMKDGFKLVFESNKVILSNWESDPIPETPMDFSEESESSDSDEEDDNEAPTKSKIQMTAKSFDYWKEAVQSEMNSILAYGTWEFTEHLDHSFWYNKYDLPEGFSDAEDDEQDEDIEEGSGSSVDQSDEDSGEDSGDASAYVASEDEDHVSE</sequence>
<dbReference type="InterPro" id="IPR006592">
    <property type="entry name" value="RNA_pol_N"/>
</dbReference>
<dbReference type="Gene3D" id="3.30.1490.180">
    <property type="entry name" value="RNA polymerase ii"/>
    <property type="match status" value="1"/>
</dbReference>
<evidence type="ECO:0000256" key="7">
    <source>
        <dbReference type="ARBA" id="ARBA00022723"/>
    </source>
</evidence>
<dbReference type="Gene3D" id="1.10.274.100">
    <property type="entry name" value="RNA polymerase Rpb1, domain 3"/>
    <property type="match status" value="1"/>
</dbReference>
<dbReference type="FunFam" id="4.10.860.120:FF:000009">
    <property type="entry name" value="DNA-directed RNA polymerase subunit"/>
    <property type="match status" value="1"/>
</dbReference>
<dbReference type="Pfam" id="PF05000">
    <property type="entry name" value="RNA_pol_Rpb1_4"/>
    <property type="match status" value="1"/>
</dbReference>
<evidence type="ECO:0000256" key="8">
    <source>
        <dbReference type="ARBA" id="ARBA00022833"/>
    </source>
</evidence>
<dbReference type="PANTHER" id="PTHR48446:SF1">
    <property type="entry name" value="DNA-DIRECTED RNA POLYMERASE SUBUNIT BETA' N-TERMINAL SECTION"/>
    <property type="match status" value="1"/>
</dbReference>
<dbReference type="EMBL" id="JAUUTY010000006">
    <property type="protein sequence ID" value="KAK1614336.1"/>
    <property type="molecule type" value="Genomic_DNA"/>
</dbReference>
<dbReference type="Gene3D" id="1.10.150.390">
    <property type="match status" value="1"/>
</dbReference>
<accession>A0AAD8R599</accession>
<dbReference type="Pfam" id="PF04997">
    <property type="entry name" value="RNA_pol_Rpb1_1"/>
    <property type="match status" value="1"/>
</dbReference>
<comment type="function">
    <text evidence="13">DNA-dependent RNA polymerase catalyzes the transcription of DNA into RNA using the four ribonucleoside triphosphates as substrates. Largest and catalytic core component of RNA polymerase III which synthesizes small RNAs, such as 5S rRNA and tRNAs. Forms the polymerase active center together with the second largest subunit. A single-stranded DNA template strand of the promoter is positioned within the central active site cleft of Pol III. A bridging helix emanates from RPC1 and crosses the cleft near the catalytic site and is thought to promote translocation of Pol III by acting as a ratchet that moves the RNA-DNA hybrid through the active site by switching from straight to bent conformations at each step of nucleotide addition.</text>
</comment>
<keyword evidence="11" id="KW-0539">Nucleus</keyword>
<dbReference type="Gene3D" id="6.20.50.80">
    <property type="match status" value="1"/>
</dbReference>
<evidence type="ECO:0000259" key="16">
    <source>
        <dbReference type="SMART" id="SM00663"/>
    </source>
</evidence>
<comment type="similarity">
    <text evidence="2 14">Belongs to the RNA polymerase beta' chain family.</text>
</comment>
<dbReference type="Proteomes" id="UP001231189">
    <property type="component" value="Unassembled WGS sequence"/>
</dbReference>
<dbReference type="Pfam" id="PF00623">
    <property type="entry name" value="RNA_pol_Rpb1_2"/>
    <property type="match status" value="1"/>
</dbReference>
<dbReference type="FunFam" id="1.10.274.100:FF:000007">
    <property type="entry name" value="DNA-directed RNA polymerase subunit"/>
    <property type="match status" value="1"/>
</dbReference>
<reference evidence="17" key="1">
    <citation type="submission" date="2023-07" db="EMBL/GenBank/DDBJ databases">
        <title>A chromosome-level genome assembly of Lolium multiflorum.</title>
        <authorList>
            <person name="Chen Y."/>
            <person name="Copetti D."/>
            <person name="Kolliker R."/>
            <person name="Studer B."/>
        </authorList>
    </citation>
    <scope>NUCLEOTIDE SEQUENCE</scope>
    <source>
        <strain evidence="17">02402/16</strain>
        <tissue evidence="17">Leaf</tissue>
    </source>
</reference>
<dbReference type="Pfam" id="PF04998">
    <property type="entry name" value="RNA_pol_Rpb1_5"/>
    <property type="match status" value="1"/>
</dbReference>
<evidence type="ECO:0000256" key="4">
    <source>
        <dbReference type="ARBA" id="ARBA00022478"/>
    </source>
</evidence>
<comment type="subcellular location">
    <subcellularLocation>
        <location evidence="1">Nucleus</location>
    </subcellularLocation>
</comment>
<keyword evidence="8" id="KW-0862">Zinc</keyword>
<dbReference type="InterPro" id="IPR007066">
    <property type="entry name" value="RNA_pol_Rpb1_3"/>
</dbReference>
<dbReference type="GO" id="GO:0005634">
    <property type="term" value="C:nucleus"/>
    <property type="evidence" value="ECO:0007669"/>
    <property type="project" value="UniProtKB-SubCell"/>
</dbReference>
<dbReference type="Pfam" id="PF04983">
    <property type="entry name" value="RNA_pol_Rpb1_3"/>
    <property type="match status" value="1"/>
</dbReference>
<evidence type="ECO:0000256" key="15">
    <source>
        <dbReference type="SAM" id="MobiDB-lite"/>
    </source>
</evidence>
<dbReference type="InterPro" id="IPR000722">
    <property type="entry name" value="RNA_pol_asu"/>
</dbReference>
<dbReference type="Gene3D" id="2.40.40.20">
    <property type="match status" value="1"/>
</dbReference>
<gene>
    <name evidence="17" type="ORF">QYE76_019853</name>
</gene>
<keyword evidence="10 14" id="KW-0804">Transcription</keyword>
<dbReference type="SUPFAM" id="SSF64484">
    <property type="entry name" value="beta and beta-prime subunits of DNA dependent RNA-polymerase"/>
    <property type="match status" value="1"/>
</dbReference>
<keyword evidence="4 14" id="KW-0240">DNA-directed RNA polymerase</keyword>
<feature type="compositionally biased region" description="Acidic residues" evidence="15">
    <location>
        <begin position="1638"/>
        <end position="1648"/>
    </location>
</feature>
<dbReference type="FunFam" id="2.40.40.20:FF:000019">
    <property type="entry name" value="DNA-directed RNA polymerase II subunit RPB1"/>
    <property type="match status" value="1"/>
</dbReference>
<dbReference type="GO" id="GO:0003899">
    <property type="term" value="F:DNA-directed RNA polymerase activity"/>
    <property type="evidence" value="ECO:0007669"/>
    <property type="project" value="UniProtKB-EC"/>
</dbReference>
<dbReference type="InterPro" id="IPR042102">
    <property type="entry name" value="RNA_pol_Rpb1_3_sf"/>
</dbReference>
<evidence type="ECO:0000256" key="1">
    <source>
        <dbReference type="ARBA" id="ARBA00004123"/>
    </source>
</evidence>
<evidence type="ECO:0000256" key="10">
    <source>
        <dbReference type="ARBA" id="ARBA00023163"/>
    </source>
</evidence>
<dbReference type="InterPro" id="IPR044893">
    <property type="entry name" value="RNA_pol_Rpb1_clamp_domain"/>
</dbReference>
<protein>
    <recommendedName>
        <fullName evidence="14">DNA-directed RNA polymerase subunit</fullName>
        <ecNumber evidence="14">2.7.7.6</ecNumber>
    </recommendedName>
</protein>
<dbReference type="CDD" id="cd02736">
    <property type="entry name" value="RNAP_III_Rpc1_C"/>
    <property type="match status" value="1"/>
</dbReference>